<evidence type="ECO:0000259" key="1">
    <source>
        <dbReference type="Pfam" id="PF01814"/>
    </source>
</evidence>
<dbReference type="PANTHER" id="PTHR35585:SF1">
    <property type="entry name" value="HHE DOMAIN PROTEIN (AFU_ORTHOLOGUE AFUA_4G00730)"/>
    <property type="match status" value="1"/>
</dbReference>
<dbReference type="InterPro" id="IPR012312">
    <property type="entry name" value="Hemerythrin-like"/>
</dbReference>
<dbReference type="Proteomes" id="UP001054846">
    <property type="component" value="Chromosome"/>
</dbReference>
<sequence>MVPIIADDKRLAIAVKLADIKALQELLITIEQRLVTLCDDPDIRKRLGDMLADDQKNLTIIDNTIIQYGVKGEPRDTVVEMAGKLNDLMQSSKLSLYDKFSQLELLKHQAAMAGILVHKAAQLVGADIDAAIAPLNTVNFENRAHQEQLKGILEVLGTRELTGKEADQGLWARVQDSLAALSGVFGSVLSHGEGGADMKVTDIVRMDHQKVNMLFGQIQGTNDPAKKLEFFNQLYGDLSAHAEAEDQTWYADLKRFDDSIDKAEFAYKDQDELVVLLEQVKTSGIDSAEFDSRLSQLQQKVTSHVNYEEAELFAKLRQHFRDEQLREMGKQFQMAKSRYQDIQQQQMTGRL</sequence>
<dbReference type="Pfam" id="PF01814">
    <property type="entry name" value="Hemerythrin"/>
    <property type="match status" value="1"/>
</dbReference>
<feature type="domain" description="Hemerythrin-like" evidence="1">
    <location>
        <begin position="201"/>
        <end position="316"/>
    </location>
</feature>
<dbReference type="EMBL" id="CP063845">
    <property type="protein sequence ID" value="UFP95868.1"/>
    <property type="molecule type" value="Genomic_DNA"/>
</dbReference>
<evidence type="ECO:0000313" key="2">
    <source>
        <dbReference type="EMBL" id="UFP95868.1"/>
    </source>
</evidence>
<evidence type="ECO:0000313" key="3">
    <source>
        <dbReference type="Proteomes" id="UP001054846"/>
    </source>
</evidence>
<accession>A0ABY3PQQ5</accession>
<dbReference type="PANTHER" id="PTHR35585">
    <property type="entry name" value="HHE DOMAIN PROTEIN (AFU_ORTHOLOGUE AFUA_4G00730)"/>
    <property type="match status" value="1"/>
</dbReference>
<dbReference type="Gene3D" id="1.20.120.520">
    <property type="entry name" value="nmb1532 protein domain like"/>
    <property type="match status" value="1"/>
</dbReference>
<name>A0ABY3PQQ5_9CYAN</name>
<keyword evidence="3" id="KW-1185">Reference proteome</keyword>
<gene>
    <name evidence="2" type="ORF">ISF26_06490</name>
</gene>
<organism evidence="2 3">
    <name type="scientific">Gloeobacter morelensis MG652769</name>
    <dbReference type="NCBI Taxonomy" id="2781736"/>
    <lineage>
        <taxon>Bacteria</taxon>
        <taxon>Bacillati</taxon>
        <taxon>Cyanobacteriota</taxon>
        <taxon>Cyanophyceae</taxon>
        <taxon>Gloeobacterales</taxon>
        <taxon>Gloeobacteraceae</taxon>
        <taxon>Gloeobacter</taxon>
        <taxon>Gloeobacter morelensis</taxon>
    </lineage>
</organism>
<protein>
    <submittedName>
        <fullName evidence="2">Hemerythrin domain-containing protein</fullName>
    </submittedName>
</protein>
<reference evidence="2 3" key="1">
    <citation type="journal article" date="2021" name="Genome Biol. Evol.">
        <title>Complete Genome Sequencing of a Novel Gloeobacter Species from a Waterfall Cave in Mexico.</title>
        <authorList>
            <person name="Saw J.H."/>
            <person name="Cardona T."/>
            <person name="Montejano G."/>
        </authorList>
    </citation>
    <scope>NUCLEOTIDE SEQUENCE [LARGE SCALE GENOMIC DNA]</scope>
    <source>
        <strain evidence="2">MG652769</strain>
    </source>
</reference>
<dbReference type="RefSeq" id="WP_230843096.1">
    <property type="nucleotide sequence ID" value="NZ_CP063845.1"/>
</dbReference>
<proteinExistence type="predicted"/>